<dbReference type="InterPro" id="IPR007346">
    <property type="entry name" value="Endonuclease-I"/>
</dbReference>
<gene>
    <name evidence="6" type="ORF">JKA74_11605</name>
</gene>
<dbReference type="GO" id="GO:0016787">
    <property type="term" value="F:hydrolase activity"/>
    <property type="evidence" value="ECO:0007669"/>
    <property type="project" value="UniProtKB-KW"/>
</dbReference>
<dbReference type="Pfam" id="PF04231">
    <property type="entry name" value="Endonuclease_1"/>
    <property type="match status" value="1"/>
</dbReference>
<dbReference type="SUPFAM" id="SSF54060">
    <property type="entry name" value="His-Me finger endonucleases"/>
    <property type="match status" value="1"/>
</dbReference>
<organism evidence="6 7">
    <name type="scientific">Marivirga aurantiaca</name>
    <dbReference type="NCBI Taxonomy" id="2802615"/>
    <lineage>
        <taxon>Bacteria</taxon>
        <taxon>Pseudomonadati</taxon>
        <taxon>Bacteroidota</taxon>
        <taxon>Cytophagia</taxon>
        <taxon>Cytophagales</taxon>
        <taxon>Marivirgaceae</taxon>
        <taxon>Marivirga</taxon>
    </lineage>
</organism>
<keyword evidence="2" id="KW-0540">Nuclease</keyword>
<protein>
    <submittedName>
        <fullName evidence="6">Endonuclease</fullName>
    </submittedName>
</protein>
<dbReference type="Pfam" id="PF18962">
    <property type="entry name" value="Por_Secre_tail"/>
    <property type="match status" value="1"/>
</dbReference>
<evidence type="ECO:0000256" key="3">
    <source>
        <dbReference type="ARBA" id="ARBA00022801"/>
    </source>
</evidence>
<evidence type="ECO:0000256" key="1">
    <source>
        <dbReference type="ARBA" id="ARBA00006429"/>
    </source>
</evidence>
<proteinExistence type="inferred from homology"/>
<dbReference type="AlphaFoldDB" id="A0A934WZ53"/>
<keyword evidence="4" id="KW-0732">Signal</keyword>
<accession>A0A934WZ53</accession>
<evidence type="ECO:0000313" key="6">
    <source>
        <dbReference type="EMBL" id="MBK6265684.1"/>
    </source>
</evidence>
<dbReference type="GO" id="GO:0004519">
    <property type="term" value="F:endonuclease activity"/>
    <property type="evidence" value="ECO:0007669"/>
    <property type="project" value="UniProtKB-KW"/>
</dbReference>
<feature type="domain" description="Secretion system C-terminal sorting" evidence="5">
    <location>
        <begin position="404"/>
        <end position="470"/>
    </location>
</feature>
<feature type="chain" id="PRO_5038084014" evidence="4">
    <location>
        <begin position="19"/>
        <end position="473"/>
    </location>
</feature>
<dbReference type="InterPro" id="IPR044925">
    <property type="entry name" value="His-Me_finger_sf"/>
</dbReference>
<sequence>MRIRLLLFICLAPIIGMAQVPSGYYNGTQGKLKDELKMTLHNIIKDHTEFPYTSSNTDVWDILKVADADSIYQDSVVGIYSGFRMLASEEYNNNTGWSREHVWAQSRGELGTNKGPGTDTHNLHAEDISTNSARSNRNFDYGDTEYIDQSGKYSGPTGSFTSSSAYVWEPRDEVKGDVARSIFYMATRYEGENGEPDLELVEELQDQSSTSPVHARLSVLLEWHQLDPVDNWERRRNDVIYSYQENRNPFIDHPEFVDRIWGEAPVNPCDTVILHYQFNPDSLLFNIDESLTTIVADYSFQVSGLTNQLFIIPPANFTISLEESFETYIESNDTLKLTSVNGDVQKELFVRYEGEHKDTVVVDSIQHITTCDSIFYQPLKVQFQKTEEPPVTGSADVISDKIFVYPNPIRNSATFQVEGFDFTTLYNANGSVIFKTSKSRKVEKALEKIQPGVYYLHISMKGKLYTQKLIKLE</sequence>
<keyword evidence="6" id="KW-0255">Endonuclease</keyword>
<feature type="signal peptide" evidence="4">
    <location>
        <begin position="1"/>
        <end position="18"/>
    </location>
</feature>
<keyword evidence="3" id="KW-0378">Hydrolase</keyword>
<evidence type="ECO:0000256" key="2">
    <source>
        <dbReference type="ARBA" id="ARBA00022722"/>
    </source>
</evidence>
<dbReference type="RefSeq" id="WP_201431358.1">
    <property type="nucleotide sequence ID" value="NZ_JAEQBW010000004.1"/>
</dbReference>
<dbReference type="NCBIfam" id="TIGR04183">
    <property type="entry name" value="Por_Secre_tail"/>
    <property type="match status" value="1"/>
</dbReference>
<dbReference type="Proteomes" id="UP000611723">
    <property type="component" value="Unassembled WGS sequence"/>
</dbReference>
<evidence type="ECO:0000256" key="4">
    <source>
        <dbReference type="SAM" id="SignalP"/>
    </source>
</evidence>
<name>A0A934WZ53_9BACT</name>
<dbReference type="PANTHER" id="PTHR33607">
    <property type="entry name" value="ENDONUCLEASE-1"/>
    <property type="match status" value="1"/>
</dbReference>
<dbReference type="PANTHER" id="PTHR33607:SF2">
    <property type="entry name" value="ENDONUCLEASE-1"/>
    <property type="match status" value="1"/>
</dbReference>
<evidence type="ECO:0000313" key="7">
    <source>
        <dbReference type="Proteomes" id="UP000611723"/>
    </source>
</evidence>
<evidence type="ECO:0000259" key="5">
    <source>
        <dbReference type="Pfam" id="PF18962"/>
    </source>
</evidence>
<dbReference type="EMBL" id="JAEQBW010000004">
    <property type="protein sequence ID" value="MBK6265684.1"/>
    <property type="molecule type" value="Genomic_DNA"/>
</dbReference>
<keyword evidence="7" id="KW-1185">Reference proteome</keyword>
<comment type="caution">
    <text evidence="6">The sequence shown here is derived from an EMBL/GenBank/DDBJ whole genome shotgun (WGS) entry which is preliminary data.</text>
</comment>
<reference evidence="6" key="1">
    <citation type="submission" date="2021-01" db="EMBL/GenBank/DDBJ databases">
        <title>Marivirga aurantiaca sp. nov., isolated from intertidal surface sediments.</title>
        <authorList>
            <person name="Zhang M."/>
        </authorList>
    </citation>
    <scope>NUCLEOTIDE SEQUENCE</scope>
    <source>
        <strain evidence="6">S37H4</strain>
    </source>
</reference>
<dbReference type="InterPro" id="IPR026444">
    <property type="entry name" value="Secre_tail"/>
</dbReference>
<comment type="similarity">
    <text evidence="1">Belongs to the EndA/NucM nuclease family.</text>
</comment>